<reference evidence="7" key="1">
    <citation type="submission" date="2016-11" db="UniProtKB">
        <authorList>
            <consortium name="WormBaseParasite"/>
        </authorList>
    </citation>
    <scope>IDENTIFICATION</scope>
</reference>
<comment type="similarity">
    <text evidence="1">Belongs to the 1-acyl-sn-glycerol-3-phosphate acyltransferase family.</text>
</comment>
<evidence type="ECO:0000313" key="7">
    <source>
        <dbReference type="WBParaSite" id="Hba_17318"/>
    </source>
</evidence>
<keyword evidence="3" id="KW-0012">Acyltransferase</keyword>
<keyword evidence="2" id="KW-0808">Transferase</keyword>
<dbReference type="PANTHER" id="PTHR10983:SF19">
    <property type="entry name" value="PHOSPHOLIPID_GLYCEROL ACYLTRANSFERASE DOMAIN-CONTAINING PROTEIN"/>
    <property type="match status" value="1"/>
</dbReference>
<evidence type="ECO:0000313" key="6">
    <source>
        <dbReference type="Proteomes" id="UP000095283"/>
    </source>
</evidence>
<dbReference type="InterPro" id="IPR032098">
    <property type="entry name" value="Acyltransf_C"/>
</dbReference>
<keyword evidence="6" id="KW-1185">Reference proteome</keyword>
<dbReference type="WBParaSite" id="Hba_17318">
    <property type="protein sequence ID" value="Hba_17318"/>
    <property type="gene ID" value="Hba_17318"/>
</dbReference>
<dbReference type="Proteomes" id="UP000095283">
    <property type="component" value="Unplaced"/>
</dbReference>
<dbReference type="GO" id="GO:0036149">
    <property type="term" value="P:phosphatidylinositol acyl-chain remodeling"/>
    <property type="evidence" value="ECO:0007669"/>
    <property type="project" value="TreeGrafter"/>
</dbReference>
<evidence type="ECO:0000259" key="5">
    <source>
        <dbReference type="SMART" id="SM00563"/>
    </source>
</evidence>
<dbReference type="Pfam" id="PF16076">
    <property type="entry name" value="Acyltransf_C"/>
    <property type="match status" value="1"/>
</dbReference>
<dbReference type="CDD" id="cd07990">
    <property type="entry name" value="LPLAT_LCLAT1-like"/>
    <property type="match status" value="1"/>
</dbReference>
<sequence>MGTGEPPILGPGQSFMTRLRGWVFSAFMLLSALFGQRCTYLRISMLRINLHHNTTSSSFILESYIVEKMHGSTSRSMGHNAWGVFFLKKTSLLLIFAFFHFRLDWLFFWNALYKMDPWLCTSEKISLKGILKYIPGAGWAMGCNSYIFLDRSFETDRTKLDAMLNYYASTGYNYQLLLFPEGTDKCPKATERSNTFARRNGLAQYNYVLHPRTTGFVHIVQNMRKANYIKYLYDVCIGFGDCIVQSETDLVSHGVSPKDVHYQVRKINIDNLPIDDEDLAQWLVDLWKDKEDQLRKFYSMKPDRREFENTRNGHDYEVNETTWLLQLFIIALWIFITFFWVTAFLQNQIMFLFFMFSCLIFGIIQTKYGGVEWLAIKKFNEAYANIEVIPTDSSTAK</sequence>
<evidence type="ECO:0000256" key="1">
    <source>
        <dbReference type="ARBA" id="ARBA00008655"/>
    </source>
</evidence>
<feature type="transmembrane region" description="Helical" evidence="4">
    <location>
        <begin position="323"/>
        <end position="343"/>
    </location>
</feature>
<organism evidence="6 7">
    <name type="scientific">Heterorhabditis bacteriophora</name>
    <name type="common">Entomopathogenic nematode worm</name>
    <dbReference type="NCBI Taxonomy" id="37862"/>
    <lineage>
        <taxon>Eukaryota</taxon>
        <taxon>Metazoa</taxon>
        <taxon>Ecdysozoa</taxon>
        <taxon>Nematoda</taxon>
        <taxon>Chromadorea</taxon>
        <taxon>Rhabditida</taxon>
        <taxon>Rhabditina</taxon>
        <taxon>Rhabditomorpha</taxon>
        <taxon>Strongyloidea</taxon>
        <taxon>Heterorhabditidae</taxon>
        <taxon>Heterorhabditis</taxon>
    </lineage>
</organism>
<dbReference type="AlphaFoldDB" id="A0A1I7XHZ5"/>
<dbReference type="Pfam" id="PF01553">
    <property type="entry name" value="Acyltransferase"/>
    <property type="match status" value="1"/>
</dbReference>
<feature type="domain" description="Phospholipid/glycerol acyltransferase" evidence="5">
    <location>
        <begin position="94"/>
        <end position="217"/>
    </location>
</feature>
<dbReference type="InterPro" id="IPR002123">
    <property type="entry name" value="Plipid/glycerol_acylTrfase"/>
</dbReference>
<dbReference type="SMART" id="SM00563">
    <property type="entry name" value="PlsC"/>
    <property type="match status" value="1"/>
</dbReference>
<feature type="transmembrane region" description="Helical" evidence="4">
    <location>
        <begin position="92"/>
        <end position="110"/>
    </location>
</feature>
<accession>A0A1I7XHZ5</accession>
<feature type="transmembrane region" description="Helical" evidence="4">
    <location>
        <begin position="20"/>
        <end position="40"/>
    </location>
</feature>
<keyword evidence="4" id="KW-1133">Transmembrane helix</keyword>
<dbReference type="PANTHER" id="PTHR10983">
    <property type="entry name" value="1-ACYLGLYCEROL-3-PHOSPHATE ACYLTRANSFERASE-RELATED"/>
    <property type="match status" value="1"/>
</dbReference>
<evidence type="ECO:0000256" key="2">
    <source>
        <dbReference type="ARBA" id="ARBA00022679"/>
    </source>
</evidence>
<dbReference type="GO" id="GO:0005783">
    <property type="term" value="C:endoplasmic reticulum"/>
    <property type="evidence" value="ECO:0007669"/>
    <property type="project" value="TreeGrafter"/>
</dbReference>
<keyword evidence="4" id="KW-0812">Transmembrane</keyword>
<feature type="transmembrane region" description="Helical" evidence="4">
    <location>
        <begin position="349"/>
        <end position="368"/>
    </location>
</feature>
<protein>
    <submittedName>
        <fullName evidence="7">PlsC domain-containing protein</fullName>
    </submittedName>
</protein>
<evidence type="ECO:0000256" key="4">
    <source>
        <dbReference type="SAM" id="Phobius"/>
    </source>
</evidence>
<name>A0A1I7XHZ5_HETBA</name>
<proteinExistence type="inferred from homology"/>
<evidence type="ECO:0000256" key="3">
    <source>
        <dbReference type="ARBA" id="ARBA00023315"/>
    </source>
</evidence>
<keyword evidence="4" id="KW-0472">Membrane</keyword>
<dbReference type="GO" id="GO:0016746">
    <property type="term" value="F:acyltransferase activity"/>
    <property type="evidence" value="ECO:0007669"/>
    <property type="project" value="UniProtKB-KW"/>
</dbReference>